<evidence type="ECO:0000256" key="2">
    <source>
        <dbReference type="ARBA" id="ARBA00022723"/>
    </source>
</evidence>
<reference evidence="7 8" key="1">
    <citation type="submission" date="2022-04" db="EMBL/GenBank/DDBJ databases">
        <title>Hymenobacter sp. isolated from the air.</title>
        <authorList>
            <person name="Won M."/>
            <person name="Lee C.-M."/>
            <person name="Woen H.-Y."/>
            <person name="Kwon S.-W."/>
        </authorList>
    </citation>
    <scope>NUCLEOTIDE SEQUENCE [LARGE SCALE GENOMIC DNA]</scope>
    <source>
        <strain evidence="8">5116 S-27</strain>
    </source>
</reference>
<dbReference type="CDD" id="cd05651">
    <property type="entry name" value="M20_ArgE_DapE-like"/>
    <property type="match status" value="1"/>
</dbReference>
<evidence type="ECO:0000256" key="4">
    <source>
        <dbReference type="ARBA" id="ARBA00022833"/>
    </source>
</evidence>
<evidence type="ECO:0000313" key="8">
    <source>
        <dbReference type="Proteomes" id="UP000831785"/>
    </source>
</evidence>
<evidence type="ECO:0000313" key="7">
    <source>
        <dbReference type="EMBL" id="UOQ54903.1"/>
    </source>
</evidence>
<name>A0ABY4FFX0_9BACT</name>
<protein>
    <submittedName>
        <fullName evidence="7">M20 family metallo-hydrolase</fullName>
    </submittedName>
</protein>
<dbReference type="Gene3D" id="3.30.70.360">
    <property type="match status" value="1"/>
</dbReference>
<evidence type="ECO:0000256" key="3">
    <source>
        <dbReference type="ARBA" id="ARBA00022801"/>
    </source>
</evidence>
<dbReference type="PANTHER" id="PTHR43808:SF31">
    <property type="entry name" value="N-ACETYL-L-CITRULLINE DEACETYLASE"/>
    <property type="match status" value="1"/>
</dbReference>
<gene>
    <name evidence="7" type="ORF">MUN80_09120</name>
</gene>
<evidence type="ECO:0000256" key="5">
    <source>
        <dbReference type="ARBA" id="ARBA00023285"/>
    </source>
</evidence>
<keyword evidence="5" id="KW-0170">Cobalt</keyword>
<dbReference type="SUPFAM" id="SSF55031">
    <property type="entry name" value="Bacterial exopeptidase dimerisation domain"/>
    <property type="match status" value="1"/>
</dbReference>
<comment type="cofactor">
    <cofactor evidence="1">
        <name>Zn(2+)</name>
        <dbReference type="ChEBI" id="CHEBI:29105"/>
    </cofactor>
</comment>
<evidence type="ECO:0000259" key="6">
    <source>
        <dbReference type="Pfam" id="PF07687"/>
    </source>
</evidence>
<dbReference type="Pfam" id="PF07687">
    <property type="entry name" value="M20_dimer"/>
    <property type="match status" value="1"/>
</dbReference>
<evidence type="ECO:0000256" key="1">
    <source>
        <dbReference type="ARBA" id="ARBA00001947"/>
    </source>
</evidence>
<dbReference type="PROSITE" id="PS00758">
    <property type="entry name" value="ARGE_DAPE_CPG2_1"/>
    <property type="match status" value="1"/>
</dbReference>
<dbReference type="SUPFAM" id="SSF53187">
    <property type="entry name" value="Zn-dependent exopeptidases"/>
    <property type="match status" value="1"/>
</dbReference>
<dbReference type="EMBL" id="CP095049">
    <property type="protein sequence ID" value="UOQ54903.1"/>
    <property type="molecule type" value="Genomic_DNA"/>
</dbReference>
<keyword evidence="4" id="KW-0862">Zinc</keyword>
<dbReference type="Pfam" id="PF01546">
    <property type="entry name" value="Peptidase_M20"/>
    <property type="match status" value="1"/>
</dbReference>
<dbReference type="Gene3D" id="3.40.630.10">
    <property type="entry name" value="Zn peptidases"/>
    <property type="match status" value="1"/>
</dbReference>
<accession>A0ABY4FFX0</accession>
<dbReference type="Proteomes" id="UP000831785">
    <property type="component" value="Chromosome"/>
</dbReference>
<dbReference type="InterPro" id="IPR002933">
    <property type="entry name" value="Peptidase_M20"/>
</dbReference>
<proteinExistence type="predicted"/>
<sequence>MPELTDQLAEEAIQLLIRLIQTQSFSREEGPTAELIFEFLQRHGAEPRRALHNVWAVNQHFNPAKPTVLLNSHHDTVKPGATWTYDPFGGLVEEAEDKLIGLGSNDAGGCAVSLLATFLHFHQREDLPFNLICAITAEEEISGANGISSLLPKLGKIDVGIVGEPTQMDMAIAEKGLVVLDCTAYGQTGHAARNEGENALYKAVTDIQWLQQYRFPNVSELLGPVKMTVTQIQAGTQHNVVPDVCRFVVDVRTNEFYSNEEVVHTVQEHLQSEVVPRSVRLNSSRIDPDHVLVRKGVALGRKTYGSATMSDQALMPFPTVKMGPGDSARSHTPDEYIYRYEIRGGIRAYIELLEGLQL</sequence>
<keyword evidence="3" id="KW-0378">Hydrolase</keyword>
<dbReference type="InterPro" id="IPR050072">
    <property type="entry name" value="Peptidase_M20A"/>
</dbReference>
<organism evidence="7 8">
    <name type="scientific">Hymenobacter cellulosivorans</name>
    <dbReference type="NCBI Taxonomy" id="2932249"/>
    <lineage>
        <taxon>Bacteria</taxon>
        <taxon>Pseudomonadati</taxon>
        <taxon>Bacteroidota</taxon>
        <taxon>Cytophagia</taxon>
        <taxon>Cytophagales</taxon>
        <taxon>Hymenobacteraceae</taxon>
        <taxon>Hymenobacter</taxon>
    </lineage>
</organism>
<dbReference type="PANTHER" id="PTHR43808">
    <property type="entry name" value="ACETYLORNITHINE DEACETYLASE"/>
    <property type="match status" value="1"/>
</dbReference>
<dbReference type="RefSeq" id="WP_244722609.1">
    <property type="nucleotide sequence ID" value="NZ_CP095049.1"/>
</dbReference>
<dbReference type="InterPro" id="IPR001261">
    <property type="entry name" value="ArgE/DapE_CS"/>
</dbReference>
<dbReference type="InterPro" id="IPR036264">
    <property type="entry name" value="Bact_exopeptidase_dim_dom"/>
</dbReference>
<feature type="domain" description="Peptidase M20 dimerisation" evidence="6">
    <location>
        <begin position="172"/>
        <end position="274"/>
    </location>
</feature>
<keyword evidence="8" id="KW-1185">Reference proteome</keyword>
<keyword evidence="2" id="KW-0479">Metal-binding</keyword>
<dbReference type="InterPro" id="IPR011650">
    <property type="entry name" value="Peptidase_M20_dimer"/>
</dbReference>